<proteinExistence type="predicted"/>
<dbReference type="Proteomes" id="UP001054837">
    <property type="component" value="Unassembled WGS sequence"/>
</dbReference>
<dbReference type="AlphaFoldDB" id="A0AAV4N9D8"/>
<organism evidence="1 2">
    <name type="scientific">Caerostris darwini</name>
    <dbReference type="NCBI Taxonomy" id="1538125"/>
    <lineage>
        <taxon>Eukaryota</taxon>
        <taxon>Metazoa</taxon>
        <taxon>Ecdysozoa</taxon>
        <taxon>Arthropoda</taxon>
        <taxon>Chelicerata</taxon>
        <taxon>Arachnida</taxon>
        <taxon>Araneae</taxon>
        <taxon>Araneomorphae</taxon>
        <taxon>Entelegynae</taxon>
        <taxon>Araneoidea</taxon>
        <taxon>Araneidae</taxon>
        <taxon>Caerostris</taxon>
    </lineage>
</organism>
<evidence type="ECO:0000313" key="1">
    <source>
        <dbReference type="EMBL" id="GIX81412.1"/>
    </source>
</evidence>
<evidence type="ECO:0000313" key="2">
    <source>
        <dbReference type="Proteomes" id="UP001054837"/>
    </source>
</evidence>
<dbReference type="EMBL" id="BPLQ01001396">
    <property type="protein sequence ID" value="GIX81412.1"/>
    <property type="molecule type" value="Genomic_DNA"/>
</dbReference>
<keyword evidence="2" id="KW-1185">Reference proteome</keyword>
<reference evidence="1 2" key="1">
    <citation type="submission" date="2021-06" db="EMBL/GenBank/DDBJ databases">
        <title>Caerostris darwini draft genome.</title>
        <authorList>
            <person name="Kono N."/>
            <person name="Arakawa K."/>
        </authorList>
    </citation>
    <scope>NUCLEOTIDE SEQUENCE [LARGE SCALE GENOMIC DNA]</scope>
</reference>
<evidence type="ECO:0008006" key="3">
    <source>
        <dbReference type="Google" id="ProtNLM"/>
    </source>
</evidence>
<sequence>MENTTRQSLIIKVRIEVGKWKFQTDVPSYLTVLEYSKKIKLVTKKSLTQKLPIFLANGRRLLGRQVLKHLHTKYKDSNDVLHLMIRL</sequence>
<name>A0AAV4N9D8_9ARAC</name>
<protein>
    <recommendedName>
        <fullName evidence="3">Ubiquitin-like domain-containing protein</fullName>
    </recommendedName>
</protein>
<gene>
    <name evidence="1" type="ORF">CDAR_400651</name>
</gene>
<accession>A0AAV4N9D8</accession>
<comment type="caution">
    <text evidence="1">The sequence shown here is derived from an EMBL/GenBank/DDBJ whole genome shotgun (WGS) entry which is preliminary data.</text>
</comment>